<keyword evidence="1" id="KW-0812">Transmembrane</keyword>
<dbReference type="Pfam" id="PF09925">
    <property type="entry name" value="DUF2157"/>
    <property type="match status" value="1"/>
</dbReference>
<evidence type="ECO:0000313" key="3">
    <source>
        <dbReference type="EMBL" id="SEA53016.1"/>
    </source>
</evidence>
<name>A0A1H4BY14_9BACT</name>
<dbReference type="OrthoDB" id="650263at2"/>
<feature type="domain" description="DUF2157" evidence="2">
    <location>
        <begin position="31"/>
        <end position="150"/>
    </location>
</feature>
<evidence type="ECO:0000313" key="4">
    <source>
        <dbReference type="Proteomes" id="UP000199656"/>
    </source>
</evidence>
<dbReference type="AlphaFoldDB" id="A0A1H4BY14"/>
<dbReference type="EMBL" id="FNRL01000009">
    <property type="protein sequence ID" value="SEA53016.1"/>
    <property type="molecule type" value="Genomic_DNA"/>
</dbReference>
<keyword evidence="1" id="KW-1133">Transmembrane helix</keyword>
<dbReference type="STRING" id="408074.SAMN05660909_02316"/>
<evidence type="ECO:0000256" key="1">
    <source>
        <dbReference type="SAM" id="Phobius"/>
    </source>
</evidence>
<feature type="transmembrane region" description="Helical" evidence="1">
    <location>
        <begin position="63"/>
        <end position="84"/>
    </location>
</feature>
<sequence length="323" mass="36613">MNQNTPAHQEELPPSAITEAQMKAFSGQRLFSLHWEIKVLLYLGVLLLSTGLGILVYENIDTIGHQAVLAFIAILSAGSFFYCYKQSAPFSWNKVESPNPFFDYILLLGCLTFISFIGYLQFAYTVFGTKYGLATAIPLVVLFFSAYYFDHLGVLSLAITNLAAWLGITVTPMRILSDNDFSSYRLIATGMGLGIFLLVLALISQKKNLKAHFAFTYRNFGAHIFFISCLAAFFIGYNLPLTWFLVLSAFAAYMWITAYKEKSFYFLLITLLYEYLGLCTIVIRAFAEINEIYPSIMFVIVSAIFLCYYLIQLSKKIKHDRVQ</sequence>
<reference evidence="4" key="1">
    <citation type="submission" date="2016-10" db="EMBL/GenBank/DDBJ databases">
        <authorList>
            <person name="Varghese N."/>
            <person name="Submissions S."/>
        </authorList>
    </citation>
    <scope>NUCLEOTIDE SEQUENCE [LARGE SCALE GENOMIC DNA]</scope>
    <source>
        <strain evidence="4">DSM 23920</strain>
    </source>
</reference>
<proteinExistence type="predicted"/>
<evidence type="ECO:0000259" key="2">
    <source>
        <dbReference type="Pfam" id="PF09925"/>
    </source>
</evidence>
<feature type="transmembrane region" description="Helical" evidence="1">
    <location>
        <begin position="104"/>
        <end position="125"/>
    </location>
</feature>
<feature type="transmembrane region" description="Helical" evidence="1">
    <location>
        <begin position="182"/>
        <end position="203"/>
    </location>
</feature>
<gene>
    <name evidence="3" type="ORF">SAMN05660909_02316</name>
</gene>
<keyword evidence="4" id="KW-1185">Reference proteome</keyword>
<accession>A0A1H4BY14</accession>
<feature type="transmembrane region" description="Helical" evidence="1">
    <location>
        <begin position="39"/>
        <end position="57"/>
    </location>
</feature>
<dbReference type="RefSeq" id="WP_089761735.1">
    <property type="nucleotide sequence ID" value="NZ_BKAT01000034.1"/>
</dbReference>
<organism evidence="3 4">
    <name type="scientific">Chitinophaga terrae</name>
    <name type="common">ex Kim and Jung 2007</name>
    <dbReference type="NCBI Taxonomy" id="408074"/>
    <lineage>
        <taxon>Bacteria</taxon>
        <taxon>Pseudomonadati</taxon>
        <taxon>Bacteroidota</taxon>
        <taxon>Chitinophagia</taxon>
        <taxon>Chitinophagales</taxon>
        <taxon>Chitinophagaceae</taxon>
        <taxon>Chitinophaga</taxon>
    </lineage>
</organism>
<dbReference type="Proteomes" id="UP000199656">
    <property type="component" value="Unassembled WGS sequence"/>
</dbReference>
<feature type="transmembrane region" description="Helical" evidence="1">
    <location>
        <begin position="131"/>
        <end position="149"/>
    </location>
</feature>
<keyword evidence="1" id="KW-0472">Membrane</keyword>
<feature type="transmembrane region" description="Helical" evidence="1">
    <location>
        <begin position="241"/>
        <end position="258"/>
    </location>
</feature>
<feature type="transmembrane region" description="Helical" evidence="1">
    <location>
        <begin position="154"/>
        <end position="176"/>
    </location>
</feature>
<feature type="transmembrane region" description="Helical" evidence="1">
    <location>
        <begin position="215"/>
        <end position="235"/>
    </location>
</feature>
<feature type="transmembrane region" description="Helical" evidence="1">
    <location>
        <begin position="265"/>
        <end position="286"/>
    </location>
</feature>
<feature type="transmembrane region" description="Helical" evidence="1">
    <location>
        <begin position="292"/>
        <end position="311"/>
    </location>
</feature>
<protein>
    <submittedName>
        <fullName evidence="3">Predicted membrane protein</fullName>
    </submittedName>
</protein>
<dbReference type="InterPro" id="IPR018677">
    <property type="entry name" value="DUF2157"/>
</dbReference>